<dbReference type="InterPro" id="IPR051321">
    <property type="entry name" value="PHA/PHB_synthase"/>
</dbReference>
<dbReference type="Pfam" id="PF11339">
    <property type="entry name" value="DUF3141"/>
    <property type="match status" value="1"/>
</dbReference>
<dbReference type="Gene3D" id="3.40.50.1820">
    <property type="entry name" value="alpha/beta hydrolase"/>
    <property type="match status" value="1"/>
</dbReference>
<protein>
    <submittedName>
        <fullName evidence="2">DUF3141 domain-containing protein</fullName>
    </submittedName>
</protein>
<organism evidence="2 3">
    <name type="scientific">Neoroseomonas eburnea</name>
    <dbReference type="NCBI Taxonomy" id="1346889"/>
    <lineage>
        <taxon>Bacteria</taxon>
        <taxon>Pseudomonadati</taxon>
        <taxon>Pseudomonadota</taxon>
        <taxon>Alphaproteobacteria</taxon>
        <taxon>Acetobacterales</taxon>
        <taxon>Acetobacteraceae</taxon>
        <taxon>Neoroseomonas</taxon>
    </lineage>
</organism>
<dbReference type="Proteomes" id="UP001138709">
    <property type="component" value="Unassembled WGS sequence"/>
</dbReference>
<feature type="region of interest" description="Disordered" evidence="1">
    <location>
        <begin position="1"/>
        <end position="61"/>
    </location>
</feature>
<reference evidence="2" key="1">
    <citation type="submission" date="2020-01" db="EMBL/GenBank/DDBJ databases">
        <authorList>
            <person name="Rat A."/>
        </authorList>
    </citation>
    <scope>NUCLEOTIDE SEQUENCE</scope>
    <source>
        <strain evidence="2">LMG 31228</strain>
    </source>
</reference>
<accession>A0A9X9XGT0</accession>
<keyword evidence="3" id="KW-1185">Reference proteome</keyword>
<dbReference type="SUPFAM" id="SSF53474">
    <property type="entry name" value="alpha/beta-Hydrolases"/>
    <property type="match status" value="1"/>
</dbReference>
<evidence type="ECO:0000256" key="1">
    <source>
        <dbReference type="SAM" id="MobiDB-lite"/>
    </source>
</evidence>
<dbReference type="InterPro" id="IPR029058">
    <property type="entry name" value="AB_hydrolase_fold"/>
</dbReference>
<evidence type="ECO:0000313" key="3">
    <source>
        <dbReference type="Proteomes" id="UP001138709"/>
    </source>
</evidence>
<dbReference type="InterPro" id="IPR024501">
    <property type="entry name" value="DUF3141"/>
</dbReference>
<feature type="compositionally biased region" description="Low complexity" evidence="1">
    <location>
        <begin position="44"/>
        <end position="55"/>
    </location>
</feature>
<evidence type="ECO:0000313" key="2">
    <source>
        <dbReference type="EMBL" id="MBR0682916.1"/>
    </source>
</evidence>
<dbReference type="PANTHER" id="PTHR36837">
    <property type="entry name" value="POLY(3-HYDROXYALKANOATE) POLYMERASE SUBUNIT PHAC"/>
    <property type="match status" value="1"/>
</dbReference>
<dbReference type="PANTHER" id="PTHR36837:SF2">
    <property type="entry name" value="POLY(3-HYDROXYALKANOATE) POLYMERASE SUBUNIT PHAC"/>
    <property type="match status" value="1"/>
</dbReference>
<reference evidence="2" key="2">
    <citation type="journal article" date="2021" name="Syst. Appl. Microbiol.">
        <title>Roseomonas hellenica sp. nov., isolated from roots of wild-growing Alkanna tinctoria.</title>
        <authorList>
            <person name="Rat A."/>
            <person name="Naranjo H.D."/>
            <person name="Lebbe L."/>
            <person name="Cnockaert M."/>
            <person name="Krigas N."/>
            <person name="Grigoriadou K."/>
            <person name="Maloupa E."/>
            <person name="Willems A."/>
        </authorList>
    </citation>
    <scope>NUCLEOTIDE SEQUENCE</scope>
    <source>
        <strain evidence="2">LMG 31228</strain>
    </source>
</reference>
<gene>
    <name evidence="2" type="ORF">GXW74_20660</name>
</gene>
<comment type="caution">
    <text evidence="2">The sequence shown here is derived from an EMBL/GenBank/DDBJ whole genome shotgun (WGS) entry which is preliminary data.</text>
</comment>
<dbReference type="EMBL" id="JAAEDL010000024">
    <property type="protein sequence ID" value="MBR0682916.1"/>
    <property type="molecule type" value="Genomic_DNA"/>
</dbReference>
<dbReference type="AlphaFoldDB" id="A0A9X9XGT0"/>
<proteinExistence type="predicted"/>
<sequence>MRSGGPWTPSPGWSYPAAVPAPWPAGWRDDRTCGSAPPPRRRTGAMTANPAGTGPATPPPGPADLAGHAIDAWQRAILFWDVLRERANDVLDQMSAGMPDILAFRHETLLDARRFPRPANYALLRITGYGEDEAEHCLDPAKPPLIVIDPRAGHGPGIGGTRRDSELGIALHEGYPVYFVTFFPAPCPGQTLIDVLHAMRRFVDAVAARHAGRAPILYGNCQGGWAAMLVALHCEGPLGPIVLNGSPLSYWSGEPGVNPMRLAGGLSGGVWPVRLLADLGAGQFDGAWLVQNFEALKPENALWEKYLPLFLDPEGERERFLTFERWWNAFYALSAEEITTIIRQLFIGNDLERGVLDLGDGTRLDLQTLRSPLVVFASEGDNITPPHQALGWIARVYGDTDGLKRAGQRIVYLLNPKVGHLGIFVSAAVARFEHRAILEALDDVARLAPGLYEMTIDNPTGDPDCRRPQYGVAFAERRVEDLHFEPPPAAFERVRQVSAWSDAIYGAFVAPWMRAMANPAAAAMARWMHPMRTSRYLLSERFAPWMRGVALVADALRATRASAPSTQSPALESAERDALAVVTRNLKAAREVRDGWQEVLFRALYGGVEGRAPEREVVTVREPGSPRASRAA</sequence>
<name>A0A9X9XGT0_9PROT</name>